<gene>
    <name evidence="3" type="ORF">V6590_04765</name>
</gene>
<dbReference type="InterPro" id="IPR001789">
    <property type="entry name" value="Sig_transdc_resp-reg_receiver"/>
</dbReference>
<name>A0ABU8BT82_9RHOB</name>
<dbReference type="SUPFAM" id="SSF52172">
    <property type="entry name" value="CheY-like"/>
    <property type="match status" value="1"/>
</dbReference>
<organism evidence="3 4">
    <name type="scientific">Gemmobacter denitrificans</name>
    <dbReference type="NCBI Taxonomy" id="3123040"/>
    <lineage>
        <taxon>Bacteria</taxon>
        <taxon>Pseudomonadati</taxon>
        <taxon>Pseudomonadota</taxon>
        <taxon>Alphaproteobacteria</taxon>
        <taxon>Rhodobacterales</taxon>
        <taxon>Paracoccaceae</taxon>
        <taxon>Gemmobacter</taxon>
    </lineage>
</organism>
<evidence type="ECO:0000259" key="2">
    <source>
        <dbReference type="PROSITE" id="PS50110"/>
    </source>
</evidence>
<keyword evidence="4" id="KW-1185">Reference proteome</keyword>
<dbReference type="Pfam" id="PF00072">
    <property type="entry name" value="Response_reg"/>
    <property type="match status" value="1"/>
</dbReference>
<sequence>MPLPASASDPPHLHLPARLAAEAQAAPLRGLTILMVEDSRFASDALRLLCQRSGARLRRAETLRAARAHLRLYRPDVVMIDLGLPDGRGEALIRELALGSGPRPVLLGLSGDPSGRAGALAAGADGFVEKPVPGLAAFQTLILRLMPGAQRTTLGHALTSDPSAAQAPDPLALHDDLVHAAALIEAGPDAASAGYVAGFVQGVARVACDPVLEQAAGAARQRGGGLSELAQLISARLKAPVAPLIAPRPAME</sequence>
<feature type="domain" description="Response regulatory" evidence="2">
    <location>
        <begin position="32"/>
        <end position="145"/>
    </location>
</feature>
<dbReference type="SMART" id="SM00448">
    <property type="entry name" value="REC"/>
    <property type="match status" value="1"/>
</dbReference>
<protein>
    <submittedName>
        <fullName evidence="3">Response regulator</fullName>
    </submittedName>
</protein>
<reference evidence="3" key="1">
    <citation type="submission" date="2024-02" db="EMBL/GenBank/DDBJ databases">
        <title>Genome sequences of strain Gemmobacter sp. JM10B15.</title>
        <authorList>
            <person name="Zhang M."/>
        </authorList>
    </citation>
    <scope>NUCLEOTIDE SEQUENCE</scope>
    <source>
        <strain evidence="3">JM10B15</strain>
    </source>
</reference>
<dbReference type="CDD" id="cd00156">
    <property type="entry name" value="REC"/>
    <property type="match status" value="1"/>
</dbReference>
<evidence type="ECO:0000313" key="3">
    <source>
        <dbReference type="EMBL" id="MEH7827453.1"/>
    </source>
</evidence>
<feature type="modified residue" description="4-aspartylphosphate" evidence="1">
    <location>
        <position position="81"/>
    </location>
</feature>
<evidence type="ECO:0000256" key="1">
    <source>
        <dbReference type="PROSITE-ProRule" id="PRU00169"/>
    </source>
</evidence>
<dbReference type="EMBL" id="JBALHR010000002">
    <property type="protein sequence ID" value="MEH7827453.1"/>
    <property type="molecule type" value="Genomic_DNA"/>
</dbReference>
<dbReference type="PROSITE" id="PS50110">
    <property type="entry name" value="RESPONSE_REGULATORY"/>
    <property type="match status" value="1"/>
</dbReference>
<accession>A0ABU8BT82</accession>
<dbReference type="Gene3D" id="3.40.50.2300">
    <property type="match status" value="1"/>
</dbReference>
<comment type="caution">
    <text evidence="3">The sequence shown here is derived from an EMBL/GenBank/DDBJ whole genome shotgun (WGS) entry which is preliminary data.</text>
</comment>
<dbReference type="Proteomes" id="UP001431963">
    <property type="component" value="Unassembled WGS sequence"/>
</dbReference>
<keyword evidence="1" id="KW-0597">Phosphoprotein</keyword>
<proteinExistence type="predicted"/>
<dbReference type="RefSeq" id="WP_335420326.1">
    <property type="nucleotide sequence ID" value="NZ_JBALHR010000002.1"/>
</dbReference>
<dbReference type="InterPro" id="IPR011006">
    <property type="entry name" value="CheY-like_superfamily"/>
</dbReference>
<evidence type="ECO:0000313" key="4">
    <source>
        <dbReference type="Proteomes" id="UP001431963"/>
    </source>
</evidence>